<dbReference type="InterPro" id="IPR046254">
    <property type="entry name" value="DUF6287"/>
</dbReference>
<feature type="domain" description="DUF6287" evidence="2">
    <location>
        <begin position="167"/>
        <end position="198"/>
    </location>
</feature>
<gene>
    <name evidence="3" type="ORF">LLJM1_0777</name>
</gene>
<feature type="domain" description="DUF5648" evidence="1">
    <location>
        <begin position="27"/>
        <end position="159"/>
    </location>
</feature>
<protein>
    <submittedName>
        <fullName evidence="3">DUF6287 domain-containing protein</fullName>
    </submittedName>
</protein>
<name>A0A1V0PFZ9_LACLC</name>
<evidence type="ECO:0000259" key="1">
    <source>
        <dbReference type="Pfam" id="PF18885"/>
    </source>
</evidence>
<dbReference type="Proteomes" id="UP000191806">
    <property type="component" value="Chromosome"/>
</dbReference>
<dbReference type="EMBL" id="CP015899">
    <property type="protein sequence ID" value="ARE28161.1"/>
    <property type="molecule type" value="Genomic_DNA"/>
</dbReference>
<evidence type="ECO:0000313" key="3">
    <source>
        <dbReference type="EMBL" id="ARE28161.1"/>
    </source>
</evidence>
<sequence length="290" mass="31362">MNKLLLGTAFIGASLLIVGGAHADTNVYRLYNHNTGEHFYTTSGTEKNANVSAGWTYEGVGWSAPTTSSSPVYRVYNPNAMGGDHYYTKSKYEAQSLVNKGWKWDNNGKAVFYSGGSQAVYVAYNSNAQSGAHNYTESSFEQNSLLNTGWKYGAVAWYGIGAKNEMLNIAQIVNGNFSSIVGTWKDTSGNMLEINAMGNLTLIWKGAKNQTFELGAGQQFNGTADIALKNGEISPGSPLNIFVVPTEVAFPNNKKVDDSTGQQRIFVNYSGTSPQMANSMAAVAFFRVIP</sequence>
<dbReference type="Pfam" id="PF19804">
    <property type="entry name" value="DUF6287"/>
    <property type="match status" value="1"/>
</dbReference>
<organism evidence="3 4">
    <name type="scientific">Lactococcus lactis subsp. cremoris</name>
    <name type="common">Streptococcus cremoris</name>
    <dbReference type="NCBI Taxonomy" id="1359"/>
    <lineage>
        <taxon>Bacteria</taxon>
        <taxon>Bacillati</taxon>
        <taxon>Bacillota</taxon>
        <taxon>Bacilli</taxon>
        <taxon>Lactobacillales</taxon>
        <taxon>Streptococcaceae</taxon>
        <taxon>Lactococcus</taxon>
    </lineage>
</organism>
<dbReference type="InterPro" id="IPR043708">
    <property type="entry name" value="DUF5648"/>
</dbReference>
<evidence type="ECO:0000259" key="2">
    <source>
        <dbReference type="Pfam" id="PF19804"/>
    </source>
</evidence>
<reference evidence="3 4" key="1">
    <citation type="journal article" date="2017" name="BMC Genomics">
        <title>Comparative and functional genomics of the Lactococcus lactis taxon; insights into evolution and niche adaptation.</title>
        <authorList>
            <person name="Kelleher P."/>
            <person name="Bottacini F."/>
            <person name="Mahony J."/>
            <person name="Kilcawley K.N."/>
            <person name="van Sinderen D."/>
        </authorList>
    </citation>
    <scope>NUCLEOTIDE SEQUENCE [LARGE SCALE GENOMIC DNA]</scope>
    <source>
        <strain evidence="3 4">JM1</strain>
    </source>
</reference>
<dbReference type="AlphaFoldDB" id="A0A1V0PFZ9"/>
<dbReference type="RefSeq" id="WP_032950249.1">
    <property type="nucleotide sequence ID" value="NZ_CP015899.2"/>
</dbReference>
<dbReference type="Pfam" id="PF18885">
    <property type="entry name" value="DUF5648"/>
    <property type="match status" value="1"/>
</dbReference>
<accession>A0A1V0PFZ9</accession>
<proteinExistence type="predicted"/>
<evidence type="ECO:0000313" key="4">
    <source>
        <dbReference type="Proteomes" id="UP000191806"/>
    </source>
</evidence>